<keyword evidence="2" id="KW-0540">Nuclease</keyword>
<dbReference type="Pfam" id="PF05685">
    <property type="entry name" value="Uma2"/>
    <property type="match status" value="1"/>
</dbReference>
<dbReference type="PANTHER" id="PTHR35400">
    <property type="entry name" value="SLR1083 PROTEIN"/>
    <property type="match status" value="1"/>
</dbReference>
<evidence type="ECO:0000259" key="1">
    <source>
        <dbReference type="Pfam" id="PF05685"/>
    </source>
</evidence>
<organism evidence="2 3">
    <name type="scientific">Hoyosella altamirensis</name>
    <dbReference type="NCBI Taxonomy" id="616997"/>
    <lineage>
        <taxon>Bacteria</taxon>
        <taxon>Bacillati</taxon>
        <taxon>Actinomycetota</taxon>
        <taxon>Actinomycetes</taxon>
        <taxon>Mycobacteriales</taxon>
        <taxon>Hoyosellaceae</taxon>
        <taxon>Hoyosella</taxon>
    </lineage>
</organism>
<sequence length="184" mass="19973">MTHAGHPKLHSMADWNALAEDSSVHVELQEGVLIVSPRPLLPHARAVNRIWRQLDDQLPAGLEAITEFEVCVDAGPLPTIRIPDIVIARPGDAVNRLAANAVLVAIEVISPGSRKTDLITKRVEYSDAGIQHYWVVDLEPPVTLTAFHQAGEFGYQESPSATGVFATKSPVPMQILLDGLIAPR</sequence>
<dbReference type="InterPro" id="IPR012296">
    <property type="entry name" value="Nuclease_put_TT1808"/>
</dbReference>
<dbReference type="InterPro" id="IPR011335">
    <property type="entry name" value="Restrct_endonuc-II-like"/>
</dbReference>
<dbReference type="Proteomes" id="UP000567922">
    <property type="component" value="Unassembled WGS sequence"/>
</dbReference>
<dbReference type="EMBL" id="JACHWS010000004">
    <property type="protein sequence ID" value="MBB3039694.1"/>
    <property type="molecule type" value="Genomic_DNA"/>
</dbReference>
<dbReference type="SUPFAM" id="SSF52980">
    <property type="entry name" value="Restriction endonuclease-like"/>
    <property type="match status" value="1"/>
</dbReference>
<protein>
    <submittedName>
        <fullName evidence="2">Uma2 family endonuclease</fullName>
    </submittedName>
</protein>
<dbReference type="CDD" id="cd06260">
    <property type="entry name" value="DUF820-like"/>
    <property type="match status" value="1"/>
</dbReference>
<keyword evidence="2" id="KW-0378">Hydrolase</keyword>
<accession>A0A839RUF6</accession>
<comment type="caution">
    <text evidence="2">The sequence shown here is derived from an EMBL/GenBank/DDBJ whole genome shotgun (WGS) entry which is preliminary data.</text>
</comment>
<dbReference type="AlphaFoldDB" id="A0A839RUF6"/>
<evidence type="ECO:0000313" key="3">
    <source>
        <dbReference type="Proteomes" id="UP000567922"/>
    </source>
</evidence>
<dbReference type="PANTHER" id="PTHR35400:SF3">
    <property type="entry name" value="SLL1072 PROTEIN"/>
    <property type="match status" value="1"/>
</dbReference>
<dbReference type="Gene3D" id="3.90.1570.10">
    <property type="entry name" value="tt1808, chain A"/>
    <property type="match status" value="1"/>
</dbReference>
<gene>
    <name evidence="2" type="ORF">FHU29_004182</name>
</gene>
<keyword evidence="3" id="KW-1185">Reference proteome</keyword>
<evidence type="ECO:0000313" key="2">
    <source>
        <dbReference type="EMBL" id="MBB3039694.1"/>
    </source>
</evidence>
<name>A0A839RUF6_9ACTN</name>
<dbReference type="GO" id="GO:0004519">
    <property type="term" value="F:endonuclease activity"/>
    <property type="evidence" value="ECO:0007669"/>
    <property type="project" value="UniProtKB-KW"/>
</dbReference>
<reference evidence="2 3" key="1">
    <citation type="submission" date="2020-08" db="EMBL/GenBank/DDBJ databases">
        <title>Sequencing the genomes of 1000 actinobacteria strains.</title>
        <authorList>
            <person name="Klenk H.-P."/>
        </authorList>
    </citation>
    <scope>NUCLEOTIDE SEQUENCE [LARGE SCALE GENOMIC DNA]</scope>
    <source>
        <strain evidence="2 3">DSM 45258</strain>
    </source>
</reference>
<dbReference type="InterPro" id="IPR008538">
    <property type="entry name" value="Uma2"/>
</dbReference>
<proteinExistence type="predicted"/>
<feature type="domain" description="Putative restriction endonuclease" evidence="1">
    <location>
        <begin position="16"/>
        <end position="160"/>
    </location>
</feature>
<keyword evidence="2" id="KW-0255">Endonuclease</keyword>